<dbReference type="GO" id="GO:0000811">
    <property type="term" value="C:GINS complex"/>
    <property type="evidence" value="ECO:0000318"/>
    <property type="project" value="GO_Central"/>
</dbReference>
<dbReference type="PANTHER" id="PTHR12772:SF0">
    <property type="entry name" value="DNA REPLICATION COMPLEX GINS PROTEIN PSF2"/>
    <property type="match status" value="1"/>
</dbReference>
<dbReference type="RefSeq" id="XP_009014603.1">
    <property type="nucleotide sequence ID" value="XM_009016355.1"/>
</dbReference>
<dbReference type="PANTHER" id="PTHR12772">
    <property type="entry name" value="DNA REPLICATION COMPLEX GINS PROTEIN PSF2"/>
    <property type="match status" value="1"/>
</dbReference>
<keyword evidence="3 5" id="KW-0235">DNA replication</keyword>
<dbReference type="SUPFAM" id="SSF158573">
    <property type="entry name" value="GINS helical bundle-like"/>
    <property type="match status" value="1"/>
</dbReference>
<comment type="subcellular location">
    <subcellularLocation>
        <location evidence="1 5">Nucleus</location>
    </subcellularLocation>
</comment>
<dbReference type="EnsemblMetazoa" id="HelroT76714">
    <property type="protein sequence ID" value="HelroP76714"/>
    <property type="gene ID" value="HelroG76714"/>
</dbReference>
<gene>
    <name evidence="9" type="primary">20215330</name>
    <name evidence="8" type="ORF">HELRODRAFT_76714</name>
</gene>
<sequence>MNPAEIEFIAEKELVSIVPNFALDKLYLISGDVGPLNPGLPVEVPLWVAVMLKQRQKCRIIPPTWMDVEILQQKKQEEIDSKFFTEMPSKHYMEVSQLMLKYASENLTRADEVRTLVKDIWDIRSSKLRSSVDAFIRSDATHAKLNHLTLMELNTIRPLLTKSLELMQQLRNSTAKQIDSATVESQSI</sequence>
<dbReference type="EMBL" id="AMQM01003587">
    <property type="status" value="NOT_ANNOTATED_CDS"/>
    <property type="molecule type" value="Genomic_DNA"/>
</dbReference>
<dbReference type="KEGG" id="hro:HELRODRAFT_76714"/>
<feature type="domain" description="GINS subunit" evidence="6">
    <location>
        <begin position="65"/>
        <end position="170"/>
    </location>
</feature>
<dbReference type="Pfam" id="PF05916">
    <property type="entry name" value="Sld5"/>
    <property type="match status" value="1"/>
</dbReference>
<keyword evidence="10" id="KW-1185">Reference proteome</keyword>
<evidence type="ECO:0000256" key="5">
    <source>
        <dbReference type="PIRNR" id="PIRNR028998"/>
    </source>
</evidence>
<dbReference type="FunCoup" id="T1G2N2">
    <property type="interactions" value="1287"/>
</dbReference>
<name>T1G2N2_HELRO</name>
<keyword evidence="4 5" id="KW-0539">Nucleus</keyword>
<dbReference type="EMBL" id="KB096222">
    <property type="protein sequence ID" value="ESO07225.1"/>
    <property type="molecule type" value="Genomic_DNA"/>
</dbReference>
<dbReference type="InterPro" id="IPR036224">
    <property type="entry name" value="GINS_bundle-like_dom_sf"/>
</dbReference>
<dbReference type="AlphaFoldDB" id="T1G2N2"/>
<reference evidence="9" key="3">
    <citation type="submission" date="2015-06" db="UniProtKB">
        <authorList>
            <consortium name="EnsemblMetazoa"/>
        </authorList>
    </citation>
    <scope>IDENTIFICATION</scope>
</reference>
<accession>T1G2N2</accession>
<evidence type="ECO:0000313" key="10">
    <source>
        <dbReference type="Proteomes" id="UP000015101"/>
    </source>
</evidence>
<dbReference type="InterPro" id="IPR056784">
    <property type="entry name" value="PSF2_N"/>
</dbReference>
<evidence type="ECO:0000313" key="8">
    <source>
        <dbReference type="EMBL" id="ESO07225.1"/>
    </source>
</evidence>
<dbReference type="PIRSF" id="PIRSF028998">
    <property type="entry name" value="GINS_Psf2_subgr"/>
    <property type="match status" value="1"/>
</dbReference>
<dbReference type="InParanoid" id="T1G2N2"/>
<dbReference type="GO" id="GO:0000727">
    <property type="term" value="P:double-strand break repair via break-induced replication"/>
    <property type="evidence" value="ECO:0000318"/>
    <property type="project" value="GO_Central"/>
</dbReference>
<evidence type="ECO:0000259" key="6">
    <source>
        <dbReference type="Pfam" id="PF05916"/>
    </source>
</evidence>
<dbReference type="OrthoDB" id="1938138at2759"/>
<dbReference type="Proteomes" id="UP000015101">
    <property type="component" value="Unassembled WGS sequence"/>
</dbReference>
<dbReference type="CDD" id="cd11712">
    <property type="entry name" value="GINS_A_psf2"/>
    <property type="match status" value="1"/>
</dbReference>
<dbReference type="GO" id="GO:0006260">
    <property type="term" value="P:DNA replication"/>
    <property type="evidence" value="ECO:0007669"/>
    <property type="project" value="UniProtKB-KW"/>
</dbReference>
<comment type="similarity">
    <text evidence="2 5">Belongs to the GINS2/PSF2 family.</text>
</comment>
<dbReference type="STRING" id="6412.T1G2N2"/>
<dbReference type="CDD" id="cd21694">
    <property type="entry name" value="GINS_B_Psf2"/>
    <property type="match status" value="1"/>
</dbReference>
<dbReference type="eggNOG" id="KOG4071">
    <property type="taxonomic scope" value="Eukaryota"/>
</dbReference>
<dbReference type="InterPro" id="IPR007257">
    <property type="entry name" value="GINS_Psf2"/>
</dbReference>
<feature type="domain" description="DNA replication complex GINS protein PSF2 N-terminal" evidence="7">
    <location>
        <begin position="2"/>
        <end position="61"/>
    </location>
</feature>
<comment type="subunit">
    <text evidence="5">Component of the GINS complex.</text>
</comment>
<evidence type="ECO:0000256" key="1">
    <source>
        <dbReference type="ARBA" id="ARBA00004123"/>
    </source>
</evidence>
<protein>
    <recommendedName>
        <fullName evidence="5">DNA replication complex GINS protein PSF2</fullName>
    </recommendedName>
</protein>
<reference evidence="8 10" key="2">
    <citation type="journal article" date="2013" name="Nature">
        <title>Insights into bilaterian evolution from three spiralian genomes.</title>
        <authorList>
            <person name="Simakov O."/>
            <person name="Marletaz F."/>
            <person name="Cho S.J."/>
            <person name="Edsinger-Gonzales E."/>
            <person name="Havlak P."/>
            <person name="Hellsten U."/>
            <person name="Kuo D.H."/>
            <person name="Larsson T."/>
            <person name="Lv J."/>
            <person name="Arendt D."/>
            <person name="Savage R."/>
            <person name="Osoegawa K."/>
            <person name="de Jong P."/>
            <person name="Grimwood J."/>
            <person name="Chapman J.A."/>
            <person name="Shapiro H."/>
            <person name="Aerts A."/>
            <person name="Otillar R.P."/>
            <person name="Terry A.Y."/>
            <person name="Boore J.L."/>
            <person name="Grigoriev I.V."/>
            <person name="Lindberg D.R."/>
            <person name="Seaver E.C."/>
            <person name="Weisblat D.A."/>
            <person name="Putnam N.H."/>
            <person name="Rokhsar D.S."/>
        </authorList>
    </citation>
    <scope>NUCLEOTIDE SEQUENCE</scope>
</reference>
<evidence type="ECO:0000313" key="9">
    <source>
        <dbReference type="EnsemblMetazoa" id="HelroP76714"/>
    </source>
</evidence>
<organism evidence="9 10">
    <name type="scientific">Helobdella robusta</name>
    <name type="common">Californian leech</name>
    <dbReference type="NCBI Taxonomy" id="6412"/>
    <lineage>
        <taxon>Eukaryota</taxon>
        <taxon>Metazoa</taxon>
        <taxon>Spiralia</taxon>
        <taxon>Lophotrochozoa</taxon>
        <taxon>Annelida</taxon>
        <taxon>Clitellata</taxon>
        <taxon>Hirudinea</taxon>
        <taxon>Rhynchobdellida</taxon>
        <taxon>Glossiphoniidae</taxon>
        <taxon>Helobdella</taxon>
    </lineage>
</organism>
<reference evidence="10" key="1">
    <citation type="submission" date="2012-12" db="EMBL/GenBank/DDBJ databases">
        <authorList>
            <person name="Hellsten U."/>
            <person name="Grimwood J."/>
            <person name="Chapman J.A."/>
            <person name="Shapiro H."/>
            <person name="Aerts A."/>
            <person name="Otillar R.P."/>
            <person name="Terry A.Y."/>
            <person name="Boore J.L."/>
            <person name="Simakov O."/>
            <person name="Marletaz F."/>
            <person name="Cho S.-J."/>
            <person name="Edsinger-Gonzales E."/>
            <person name="Havlak P."/>
            <person name="Kuo D.-H."/>
            <person name="Larsson T."/>
            <person name="Lv J."/>
            <person name="Arendt D."/>
            <person name="Savage R."/>
            <person name="Osoegawa K."/>
            <person name="de Jong P."/>
            <person name="Lindberg D.R."/>
            <person name="Seaver E.C."/>
            <person name="Weisblat D.A."/>
            <person name="Putnam N.H."/>
            <person name="Grigoriev I.V."/>
            <person name="Rokhsar D.S."/>
        </authorList>
    </citation>
    <scope>NUCLEOTIDE SEQUENCE</scope>
</reference>
<dbReference type="FunFam" id="3.40.5.50:FF:000001">
    <property type="entry name" value="DNA replication complex GINS protein PSF2"/>
    <property type="match status" value="1"/>
</dbReference>
<dbReference type="OMA" id="DSLNCMY"/>
<evidence type="ECO:0000256" key="2">
    <source>
        <dbReference type="ARBA" id="ARBA00010565"/>
    </source>
</evidence>
<dbReference type="FunFam" id="1.20.58.1020:FF:000001">
    <property type="entry name" value="DNA replication complex GINS protein PSF2"/>
    <property type="match status" value="1"/>
</dbReference>
<dbReference type="GO" id="GO:0071162">
    <property type="term" value="C:CMG complex"/>
    <property type="evidence" value="ECO:0007669"/>
    <property type="project" value="UniProtKB-ARBA"/>
</dbReference>
<dbReference type="CTD" id="20215330"/>
<dbReference type="Gene3D" id="3.40.5.50">
    <property type="match status" value="1"/>
</dbReference>
<dbReference type="SUPFAM" id="SSF160059">
    <property type="entry name" value="PriA/YqbF domain"/>
    <property type="match status" value="1"/>
</dbReference>
<dbReference type="GeneID" id="20215330"/>
<evidence type="ECO:0000256" key="4">
    <source>
        <dbReference type="ARBA" id="ARBA00023242"/>
    </source>
</evidence>
<evidence type="ECO:0000259" key="7">
    <source>
        <dbReference type="Pfam" id="PF25005"/>
    </source>
</evidence>
<dbReference type="HOGENOM" id="CLU_078274_2_0_1"/>
<dbReference type="Pfam" id="PF25005">
    <property type="entry name" value="PSF2_N"/>
    <property type="match status" value="1"/>
</dbReference>
<dbReference type="InterPro" id="IPR021151">
    <property type="entry name" value="GINS_A"/>
</dbReference>
<proteinExistence type="inferred from homology"/>
<evidence type="ECO:0000256" key="3">
    <source>
        <dbReference type="ARBA" id="ARBA00022705"/>
    </source>
</evidence>
<dbReference type="Gene3D" id="1.20.58.1020">
    <property type="match status" value="1"/>
</dbReference>